<keyword evidence="5" id="KW-1185">Reference proteome</keyword>
<dbReference type="PANTHER" id="PTHR46431">
    <property type="entry name" value="EXPRESSED PROTEIN"/>
    <property type="match status" value="1"/>
</dbReference>
<feature type="region of interest" description="Disordered" evidence="1">
    <location>
        <begin position="19"/>
        <end position="61"/>
    </location>
</feature>
<accession>A0AAV5FG09</accession>
<proteinExistence type="predicted"/>
<feature type="transmembrane region" description="Helical" evidence="2">
    <location>
        <begin position="325"/>
        <end position="346"/>
    </location>
</feature>
<gene>
    <name evidence="4" type="primary">gb21784</name>
    <name evidence="4" type="ORF">PR202_gb21784</name>
</gene>
<organism evidence="4 5">
    <name type="scientific">Eleusine coracana subsp. coracana</name>
    <dbReference type="NCBI Taxonomy" id="191504"/>
    <lineage>
        <taxon>Eukaryota</taxon>
        <taxon>Viridiplantae</taxon>
        <taxon>Streptophyta</taxon>
        <taxon>Embryophyta</taxon>
        <taxon>Tracheophyta</taxon>
        <taxon>Spermatophyta</taxon>
        <taxon>Magnoliopsida</taxon>
        <taxon>Liliopsida</taxon>
        <taxon>Poales</taxon>
        <taxon>Poaceae</taxon>
        <taxon>PACMAD clade</taxon>
        <taxon>Chloridoideae</taxon>
        <taxon>Cynodonteae</taxon>
        <taxon>Eleusininae</taxon>
        <taxon>Eleusine</taxon>
    </lineage>
</organism>
<keyword evidence="2" id="KW-0812">Transmembrane</keyword>
<protein>
    <recommendedName>
        <fullName evidence="3">VTT domain-containing protein</fullName>
    </recommendedName>
</protein>
<evidence type="ECO:0000256" key="2">
    <source>
        <dbReference type="SAM" id="Phobius"/>
    </source>
</evidence>
<feature type="transmembrane region" description="Helical" evidence="2">
    <location>
        <begin position="167"/>
        <end position="184"/>
    </location>
</feature>
<feature type="transmembrane region" description="Helical" evidence="2">
    <location>
        <begin position="257"/>
        <end position="276"/>
    </location>
</feature>
<dbReference type="InterPro" id="IPR032816">
    <property type="entry name" value="VTT_dom"/>
</dbReference>
<dbReference type="Proteomes" id="UP001054889">
    <property type="component" value="Unassembled WGS sequence"/>
</dbReference>
<evidence type="ECO:0000313" key="4">
    <source>
        <dbReference type="EMBL" id="GJN33211.1"/>
    </source>
</evidence>
<reference evidence="4" key="2">
    <citation type="submission" date="2021-12" db="EMBL/GenBank/DDBJ databases">
        <title>Resequencing data analysis of finger millet.</title>
        <authorList>
            <person name="Hatakeyama M."/>
            <person name="Aluri S."/>
            <person name="Balachadran M.T."/>
            <person name="Sivarajan S.R."/>
            <person name="Poveda L."/>
            <person name="Shimizu-Inatsugi R."/>
            <person name="Schlapbach R."/>
            <person name="Sreeman S.M."/>
            <person name="Shimizu K.K."/>
        </authorList>
    </citation>
    <scope>NUCLEOTIDE SEQUENCE</scope>
</reference>
<keyword evidence="2" id="KW-1133">Transmembrane helix</keyword>
<sequence length="391" mass="42059">MTRVPPAVPGAHATAAAAAAAAASTETRERDEQASTSGAAGMCGGSGHGGPGRSAGGDEHAWLVPTVPPPAMGAAATAGVTPAGVPVAAPVPVQTWPGTRPSIPWARLVVGLMLLVLLGYAFIKWGLPFVSEKLSIKVTYLICFVLLILQVIMPIIRWEAKSFGRPVLALVIIASLALFPVVFLPSGPPMWLTGIVFGYGLGFLIIMAGISIGMSIPYLIGSLFSERLNHWLEKKWPRQLALIKLAGEGSWFKQFRVIALLRISPFPYAMLNYAVTVTEMKFSPYICGSLAGMIPDIFVNIYSGRLIRTLAELKYHKHRMSRVEIVYNVISVIIAVLFMIGFTIHARRALDNMENSEGIYPEPVGVPTGSAEFRNNHQGFSTARSVPIDVV</sequence>
<dbReference type="Pfam" id="PF09335">
    <property type="entry name" value="VTT_dom"/>
    <property type="match status" value="1"/>
</dbReference>
<feature type="transmembrane region" description="Helical" evidence="2">
    <location>
        <begin position="135"/>
        <end position="155"/>
    </location>
</feature>
<evidence type="ECO:0000256" key="1">
    <source>
        <dbReference type="SAM" id="MobiDB-lite"/>
    </source>
</evidence>
<reference evidence="4" key="1">
    <citation type="journal article" date="2018" name="DNA Res.">
        <title>Multiple hybrid de novo genome assembly of finger millet, an orphan allotetraploid crop.</title>
        <authorList>
            <person name="Hatakeyama M."/>
            <person name="Aluri S."/>
            <person name="Balachadran M.T."/>
            <person name="Sivarajan S.R."/>
            <person name="Patrignani A."/>
            <person name="Gruter S."/>
            <person name="Poveda L."/>
            <person name="Shimizu-Inatsugi R."/>
            <person name="Baeten J."/>
            <person name="Francoijs K.J."/>
            <person name="Nataraja K.N."/>
            <person name="Reddy Y.A.N."/>
            <person name="Phadnis S."/>
            <person name="Ravikumar R.L."/>
            <person name="Schlapbach R."/>
            <person name="Sreeman S.M."/>
            <person name="Shimizu K.K."/>
        </authorList>
    </citation>
    <scope>NUCLEOTIDE SEQUENCE</scope>
</reference>
<name>A0AAV5FG09_ELECO</name>
<feature type="transmembrane region" description="Helical" evidence="2">
    <location>
        <begin position="105"/>
        <end position="123"/>
    </location>
</feature>
<evidence type="ECO:0000259" key="3">
    <source>
        <dbReference type="Pfam" id="PF09335"/>
    </source>
</evidence>
<feature type="transmembrane region" description="Helical" evidence="2">
    <location>
        <begin position="282"/>
        <end position="304"/>
    </location>
</feature>
<dbReference type="PANTHER" id="PTHR46431:SF2">
    <property type="entry name" value="OS07G0634000 PROTEIN"/>
    <property type="match status" value="1"/>
</dbReference>
<evidence type="ECO:0000313" key="5">
    <source>
        <dbReference type="Proteomes" id="UP001054889"/>
    </source>
</evidence>
<dbReference type="EMBL" id="BQKI01000084">
    <property type="protein sequence ID" value="GJN33211.1"/>
    <property type="molecule type" value="Genomic_DNA"/>
</dbReference>
<feature type="domain" description="VTT" evidence="3">
    <location>
        <begin position="185"/>
        <end position="305"/>
    </location>
</feature>
<feature type="transmembrane region" description="Helical" evidence="2">
    <location>
        <begin position="196"/>
        <end position="220"/>
    </location>
</feature>
<dbReference type="AlphaFoldDB" id="A0AAV5FG09"/>
<feature type="compositionally biased region" description="Gly residues" evidence="1">
    <location>
        <begin position="41"/>
        <end position="55"/>
    </location>
</feature>
<comment type="caution">
    <text evidence="4">The sequence shown here is derived from an EMBL/GenBank/DDBJ whole genome shotgun (WGS) entry which is preliminary data.</text>
</comment>
<keyword evidence="2" id="KW-0472">Membrane</keyword>